<dbReference type="InterPro" id="IPR001054">
    <property type="entry name" value="A/G_cyclase"/>
</dbReference>
<dbReference type="Pfam" id="PF00211">
    <property type="entry name" value="Guanylate_cyc"/>
    <property type="match status" value="1"/>
</dbReference>
<evidence type="ECO:0000256" key="1">
    <source>
        <dbReference type="ARBA" id="ARBA00001436"/>
    </source>
</evidence>
<gene>
    <name evidence="20" type="ORF">QR680_003767</name>
</gene>
<keyword evidence="10" id="KW-0325">Glycoprotein</keyword>
<comment type="similarity">
    <text evidence="13">Belongs to the adenylyl cyclase class-4/guanylyl cyclase family.</text>
</comment>
<dbReference type="GO" id="GO:0006935">
    <property type="term" value="P:chemotaxis"/>
    <property type="evidence" value="ECO:0007669"/>
    <property type="project" value="UniProtKB-ARBA"/>
</dbReference>
<evidence type="ECO:0000256" key="4">
    <source>
        <dbReference type="ARBA" id="ARBA00022692"/>
    </source>
</evidence>
<dbReference type="Pfam" id="PF01094">
    <property type="entry name" value="ANF_receptor"/>
    <property type="match status" value="1"/>
</dbReference>
<keyword evidence="11 13" id="KW-0456">Lyase</keyword>
<evidence type="ECO:0000256" key="12">
    <source>
        <dbReference type="ARBA" id="ARBA00023293"/>
    </source>
</evidence>
<dbReference type="PROSITE" id="PS50011">
    <property type="entry name" value="PROTEIN_KINASE_DOM"/>
    <property type="match status" value="1"/>
</dbReference>
<dbReference type="GO" id="GO:0004672">
    <property type="term" value="F:protein kinase activity"/>
    <property type="evidence" value="ECO:0007669"/>
    <property type="project" value="InterPro"/>
</dbReference>
<feature type="domain" description="Guanylate cyclase" evidence="19">
    <location>
        <begin position="877"/>
        <end position="1007"/>
    </location>
</feature>
<evidence type="ECO:0000256" key="9">
    <source>
        <dbReference type="ARBA" id="ARBA00023170"/>
    </source>
</evidence>
<name>A0AA39HMI3_9BILA</name>
<dbReference type="CDD" id="cd07302">
    <property type="entry name" value="CHD"/>
    <property type="match status" value="1"/>
</dbReference>
<dbReference type="Gene3D" id="6.10.250.780">
    <property type="match status" value="1"/>
</dbReference>
<evidence type="ECO:0000313" key="21">
    <source>
        <dbReference type="Proteomes" id="UP001175271"/>
    </source>
</evidence>
<feature type="chain" id="PRO_5041235141" description="Guanylate cyclase" evidence="17">
    <location>
        <begin position="20"/>
        <end position="1578"/>
    </location>
</feature>
<dbReference type="InterPro" id="IPR029787">
    <property type="entry name" value="Nucleotide_cyclase"/>
</dbReference>
<evidence type="ECO:0000256" key="7">
    <source>
        <dbReference type="ARBA" id="ARBA00022989"/>
    </source>
</evidence>
<dbReference type="Gene3D" id="3.40.50.2300">
    <property type="match status" value="2"/>
</dbReference>
<keyword evidence="12 14" id="KW-0141">cGMP biosynthesis</keyword>
<dbReference type="InterPro" id="IPR018297">
    <property type="entry name" value="A/G_cyclase_CS"/>
</dbReference>
<dbReference type="GO" id="GO:0001653">
    <property type="term" value="F:peptide receptor activity"/>
    <property type="evidence" value="ECO:0007669"/>
    <property type="project" value="TreeGrafter"/>
</dbReference>
<feature type="domain" description="Protein kinase" evidence="18">
    <location>
        <begin position="544"/>
        <end position="819"/>
    </location>
</feature>
<dbReference type="GO" id="GO:0007635">
    <property type="term" value="P:chemosensory behavior"/>
    <property type="evidence" value="ECO:0007669"/>
    <property type="project" value="UniProtKB-ARBA"/>
</dbReference>
<dbReference type="PROSITE" id="PS50125">
    <property type="entry name" value="GUANYLATE_CYCLASE_2"/>
    <property type="match status" value="1"/>
</dbReference>
<dbReference type="CDD" id="cd06352">
    <property type="entry name" value="PBP1_NPR_GC-like"/>
    <property type="match status" value="1"/>
</dbReference>
<dbReference type="GO" id="GO:0004383">
    <property type="term" value="F:guanylate cyclase activity"/>
    <property type="evidence" value="ECO:0007669"/>
    <property type="project" value="UniProtKB-EC"/>
</dbReference>
<evidence type="ECO:0000256" key="16">
    <source>
        <dbReference type="SAM" id="Phobius"/>
    </source>
</evidence>
<evidence type="ECO:0000256" key="14">
    <source>
        <dbReference type="RuleBase" id="RU003431"/>
    </source>
</evidence>
<evidence type="ECO:0000256" key="3">
    <source>
        <dbReference type="ARBA" id="ARBA00012202"/>
    </source>
</evidence>
<dbReference type="InterPro" id="IPR028082">
    <property type="entry name" value="Peripla_BP_I"/>
</dbReference>
<reference evidence="20" key="1">
    <citation type="submission" date="2023-06" db="EMBL/GenBank/DDBJ databases">
        <title>Genomic analysis of the entomopathogenic nematode Steinernema hermaphroditum.</title>
        <authorList>
            <person name="Schwarz E.M."/>
            <person name="Heppert J.K."/>
            <person name="Baniya A."/>
            <person name="Schwartz H.T."/>
            <person name="Tan C.-H."/>
            <person name="Antoshechkin I."/>
            <person name="Sternberg P.W."/>
            <person name="Goodrich-Blair H."/>
            <person name="Dillman A.R."/>
        </authorList>
    </citation>
    <scope>NUCLEOTIDE SEQUENCE</scope>
    <source>
        <strain evidence="20">PS9179</strain>
        <tissue evidence="20">Whole animal</tissue>
    </source>
</reference>
<keyword evidence="5 17" id="KW-0732">Signal</keyword>
<feature type="region of interest" description="Disordered" evidence="15">
    <location>
        <begin position="1454"/>
        <end position="1504"/>
    </location>
</feature>
<dbReference type="InterPro" id="IPR000719">
    <property type="entry name" value="Prot_kinase_dom"/>
</dbReference>
<feature type="region of interest" description="Disordered" evidence="15">
    <location>
        <begin position="1202"/>
        <end position="1233"/>
    </location>
</feature>
<comment type="caution">
    <text evidence="20">The sequence shown here is derived from an EMBL/GenBank/DDBJ whole genome shotgun (WGS) entry which is preliminary data.</text>
</comment>
<dbReference type="PANTHER" id="PTHR11920:SF495">
    <property type="entry name" value="RECEPTOR-TYPE GUANYLATE CYCLASE GCY-7"/>
    <property type="match status" value="1"/>
</dbReference>
<protein>
    <recommendedName>
        <fullName evidence="3 14">Guanylate cyclase</fullName>
        <ecNumber evidence="3 14">4.6.1.2</ecNumber>
    </recommendedName>
</protein>
<evidence type="ECO:0000256" key="17">
    <source>
        <dbReference type="SAM" id="SignalP"/>
    </source>
</evidence>
<evidence type="ECO:0000313" key="20">
    <source>
        <dbReference type="EMBL" id="KAK0408090.1"/>
    </source>
</evidence>
<evidence type="ECO:0000256" key="15">
    <source>
        <dbReference type="SAM" id="MobiDB-lite"/>
    </source>
</evidence>
<dbReference type="InterPro" id="IPR001245">
    <property type="entry name" value="Ser-Thr/Tyr_kinase_cat_dom"/>
</dbReference>
<feature type="compositionally biased region" description="Polar residues" evidence="15">
    <location>
        <begin position="1202"/>
        <end position="1211"/>
    </location>
</feature>
<evidence type="ECO:0000259" key="18">
    <source>
        <dbReference type="PROSITE" id="PS50011"/>
    </source>
</evidence>
<dbReference type="EC" id="4.6.1.2" evidence="3 14"/>
<keyword evidence="7 16" id="KW-1133">Transmembrane helix</keyword>
<evidence type="ECO:0000259" key="19">
    <source>
        <dbReference type="PROSITE" id="PS50125"/>
    </source>
</evidence>
<feature type="region of interest" description="Disordered" evidence="15">
    <location>
        <begin position="1107"/>
        <end position="1132"/>
    </location>
</feature>
<evidence type="ECO:0000256" key="11">
    <source>
        <dbReference type="ARBA" id="ARBA00023239"/>
    </source>
</evidence>
<organism evidence="20 21">
    <name type="scientific">Steinernema hermaphroditum</name>
    <dbReference type="NCBI Taxonomy" id="289476"/>
    <lineage>
        <taxon>Eukaryota</taxon>
        <taxon>Metazoa</taxon>
        <taxon>Ecdysozoa</taxon>
        <taxon>Nematoda</taxon>
        <taxon>Chromadorea</taxon>
        <taxon>Rhabditida</taxon>
        <taxon>Tylenchina</taxon>
        <taxon>Panagrolaimomorpha</taxon>
        <taxon>Strongyloidoidea</taxon>
        <taxon>Steinernematidae</taxon>
        <taxon>Steinernema</taxon>
    </lineage>
</organism>
<dbReference type="SUPFAM" id="SSF53822">
    <property type="entry name" value="Periplasmic binding protein-like I"/>
    <property type="match status" value="1"/>
</dbReference>
<proteinExistence type="inferred from homology"/>
<feature type="compositionally biased region" description="Low complexity" evidence="15">
    <location>
        <begin position="1212"/>
        <end position="1229"/>
    </location>
</feature>
<evidence type="ECO:0000256" key="6">
    <source>
        <dbReference type="ARBA" id="ARBA00022741"/>
    </source>
</evidence>
<keyword evidence="4 16" id="KW-0812">Transmembrane</keyword>
<feature type="signal peptide" evidence="17">
    <location>
        <begin position="1"/>
        <end position="19"/>
    </location>
</feature>
<feature type="transmembrane region" description="Helical" evidence="16">
    <location>
        <begin position="472"/>
        <end position="498"/>
    </location>
</feature>
<evidence type="ECO:0000256" key="8">
    <source>
        <dbReference type="ARBA" id="ARBA00023136"/>
    </source>
</evidence>
<keyword evidence="8 16" id="KW-0472">Membrane</keyword>
<dbReference type="GO" id="GO:0004016">
    <property type="term" value="F:adenylate cyclase activity"/>
    <property type="evidence" value="ECO:0007669"/>
    <property type="project" value="TreeGrafter"/>
</dbReference>
<dbReference type="GO" id="GO:0005886">
    <property type="term" value="C:plasma membrane"/>
    <property type="evidence" value="ECO:0007669"/>
    <property type="project" value="TreeGrafter"/>
</dbReference>
<accession>A0AA39HMI3</accession>
<dbReference type="SMART" id="SM00044">
    <property type="entry name" value="CYCc"/>
    <property type="match status" value="1"/>
</dbReference>
<dbReference type="EMBL" id="JAUCMV010000003">
    <property type="protein sequence ID" value="KAK0408090.1"/>
    <property type="molecule type" value="Genomic_DNA"/>
</dbReference>
<feature type="compositionally biased region" description="Low complexity" evidence="15">
    <location>
        <begin position="1475"/>
        <end position="1490"/>
    </location>
</feature>
<dbReference type="InterPro" id="IPR001828">
    <property type="entry name" value="ANF_lig-bd_rcpt"/>
</dbReference>
<dbReference type="Gene3D" id="1.10.510.10">
    <property type="entry name" value="Transferase(Phosphotransferase) domain 1"/>
    <property type="match status" value="1"/>
</dbReference>
<keyword evidence="21" id="KW-1185">Reference proteome</keyword>
<evidence type="ECO:0000256" key="2">
    <source>
        <dbReference type="ARBA" id="ARBA00004479"/>
    </source>
</evidence>
<sequence>MRLLDLALLFFICFQNTRSQYDKQADIFVKIGMLIPRTSPELIPLVGYGRTASAVTLAMDRLSEEGLLPGVNFTFEVTFEECNEHTAVGYAIDLILNKKVDLIVGPPCNAPALDVGIIAGFYDMPLWLWGMTTSAELSNLPRYPTLATVTVNSYAYGIAICAIMEQYEWSQVSLLYTKAGVEQRCVYFATDLENAINSRGDKIDVIYRSEINIRSGNMKAIMGSVRSKSRVVVVCLSTASEKREFMLLAHDYGMTSDEYVYIFPEMDDRREKDLSSMWKGNDGRDDEAFLAFKTVLLLDNENEAKNKFMANFSQAIVGKMDEWPFYCNSTCQDNPTGEAGRYAGHLADSLYLYGLALNRTLSQIKDRKNATRSGAALLTNAVGSFDGYSGHVIIGDNGTRVPVFYLLGLNSSQLLQSFARIEMTESDFKFVPLYSSETNSIWYNRAGGKRPLNKPVCGFEGNDCPKTFAETYLKFIIIAVVLAVVIVLLTIVGIYIFVKTRIAEQERLNQMWQISIHNLREPDYSKGSDGARSQRSLQSGIYSVSDRFSLADRSLGEKYTFYYYNSDRVVGEKHRSRIQLVKDDFYEFRQMRQLDNDNLNKFMGFVQDAPEYISVWRYCSRGSLQDVIAKGSMTIDAFFIYSLLKDICNGLVVLHNSFLTCHGRLTSSNCLIDDRWQVKLSNYGLKGIRSMEPRTENELLWTAPEIIRDNDHVGTKAGDVYSFAIICSELITKTSAWDIENRKERAEEIIYMVKKGGLTPLRPDLKQMQNQDINPAMFRLVTDCWDEGAHHRPKIETVRSLLRGMNQGKSTNLMDHVFNMLEQYASSLEEEVNERTKELIDEKKKSDILLYRMLPRQVADKLKVGQSVEPEAFDCVTIFFSDVVSFTVLASKSTPLQVVNLLNELYTTFDGIIDTFDVYKVETIGDGYLCVSGLPHRNGNEHCAQIAKMALGFMRSLSSVRVPHLPNERINLRIGIHTGGCITGVVGLTMPRYCLFGDTVNTASRMESNGKPGQIHLSDDANHFLTKVVGGFITEPRGEVMIKGKGMMETHWLLGTVHDPPSQLLTTDIVSKKAENDYKPKSDDMMLALPAVARPVRRLSASKPSSIAMVDGKPTSSIVRRRTDGPPPRGLIIAFSRRPMLRQLLLSPTTEDAMSPATVHMHPPPAAAQQHPPAAVDTQHVQIPGGYYAAPGYDASHFNSVSSATQPMPASQHQHQAMGGYQQHQQQQQDYPDPVKVDNSDYAVLSTIPQDQQFQYQYQQHPPPYGRQSMSGLPEMFSSTYAVLSGDPNMPDQNWNYYQQGYQCENGGYYQHQQPDYQNWNGGQTSWCDGQMQQENATPGDPYLDYSNDSGISSTVNDNSPPPNESLPEVERVLCIACKGVYPSKRSLTGHIGRNDVCRDSIIQKCMEQPPAGAIQADEDLIGKFTSICPFCDKFISNFKVNIRRHLVICSKSPHKAGAPSQALPQRKAASKVKGPSGSPSPTDPDSPALELPPAPPPKKVSNTNNADDPYICSYCAFVTVYKGNMKRHLGSCHQMNDEGIRQAGGLDSMRASSRDPNMPVPAPTSARSFRGRKPKNC</sequence>
<dbReference type="Proteomes" id="UP001175271">
    <property type="component" value="Unassembled WGS sequence"/>
</dbReference>
<evidence type="ECO:0000256" key="5">
    <source>
        <dbReference type="ARBA" id="ARBA00022729"/>
    </source>
</evidence>
<dbReference type="PROSITE" id="PS00452">
    <property type="entry name" value="GUANYLATE_CYCLASE_1"/>
    <property type="match status" value="1"/>
</dbReference>
<dbReference type="InterPro" id="IPR050401">
    <property type="entry name" value="Cyclic_nucleotide_synthase"/>
</dbReference>
<dbReference type="SUPFAM" id="SSF56112">
    <property type="entry name" value="Protein kinase-like (PK-like)"/>
    <property type="match status" value="1"/>
</dbReference>
<dbReference type="Pfam" id="PF07714">
    <property type="entry name" value="PK_Tyr_Ser-Thr"/>
    <property type="match status" value="1"/>
</dbReference>
<dbReference type="PANTHER" id="PTHR11920">
    <property type="entry name" value="GUANYLYL CYCLASE"/>
    <property type="match status" value="1"/>
</dbReference>
<dbReference type="FunFam" id="3.30.70.1230:FF:000023">
    <property type="entry name" value="Guanylate cyclase"/>
    <property type="match status" value="1"/>
</dbReference>
<feature type="region of interest" description="Disordered" evidence="15">
    <location>
        <begin position="1548"/>
        <end position="1578"/>
    </location>
</feature>
<dbReference type="SUPFAM" id="SSF55073">
    <property type="entry name" value="Nucleotide cyclase"/>
    <property type="match status" value="1"/>
</dbReference>
<comment type="catalytic activity">
    <reaction evidence="1 14">
        <text>GTP = 3',5'-cyclic GMP + diphosphate</text>
        <dbReference type="Rhea" id="RHEA:13665"/>
        <dbReference type="ChEBI" id="CHEBI:33019"/>
        <dbReference type="ChEBI" id="CHEBI:37565"/>
        <dbReference type="ChEBI" id="CHEBI:57746"/>
        <dbReference type="EC" id="4.6.1.2"/>
    </reaction>
</comment>
<keyword evidence="9" id="KW-0675">Receptor</keyword>
<comment type="subcellular location">
    <subcellularLocation>
        <location evidence="2">Membrane</location>
        <topology evidence="2">Single-pass type I membrane protein</topology>
    </subcellularLocation>
</comment>
<keyword evidence="6" id="KW-0547">Nucleotide-binding</keyword>
<evidence type="ECO:0000256" key="10">
    <source>
        <dbReference type="ARBA" id="ARBA00023180"/>
    </source>
</evidence>
<evidence type="ECO:0000256" key="13">
    <source>
        <dbReference type="RuleBase" id="RU000405"/>
    </source>
</evidence>
<dbReference type="GO" id="GO:0035556">
    <property type="term" value="P:intracellular signal transduction"/>
    <property type="evidence" value="ECO:0007669"/>
    <property type="project" value="InterPro"/>
</dbReference>
<dbReference type="GO" id="GO:0007168">
    <property type="term" value="P:receptor guanylyl cyclase signaling pathway"/>
    <property type="evidence" value="ECO:0007669"/>
    <property type="project" value="TreeGrafter"/>
</dbReference>
<dbReference type="GO" id="GO:0005524">
    <property type="term" value="F:ATP binding"/>
    <property type="evidence" value="ECO:0007669"/>
    <property type="project" value="InterPro"/>
</dbReference>
<dbReference type="Gene3D" id="3.30.70.1230">
    <property type="entry name" value="Nucleotide cyclase"/>
    <property type="match status" value="1"/>
</dbReference>
<dbReference type="InterPro" id="IPR011009">
    <property type="entry name" value="Kinase-like_dom_sf"/>
</dbReference>